<dbReference type="Pfam" id="PF19291">
    <property type="entry name" value="TREH_N"/>
    <property type="match status" value="1"/>
</dbReference>
<dbReference type="Proteomes" id="UP001258945">
    <property type="component" value="Unassembled WGS sequence"/>
</dbReference>
<dbReference type="EMBL" id="JAVVDO010000002">
    <property type="protein sequence ID" value="MDT8329865.1"/>
    <property type="molecule type" value="Genomic_DNA"/>
</dbReference>
<evidence type="ECO:0000259" key="3">
    <source>
        <dbReference type="Pfam" id="PF19291"/>
    </source>
</evidence>
<reference evidence="4 5" key="1">
    <citation type="journal article" date="2019" name="Microb. Pathog.">
        <title>Comparison of VITEK 2, MALDI-TOF MS, 16S rRNA gene sequencing, and whole-genome sequencing for identification of Roseomonas mucosa.</title>
        <authorList>
            <person name="Rudolph W.W."/>
            <person name="Gunzer F."/>
            <person name="Trauth M."/>
            <person name="Bunk B."/>
            <person name="Bigge R."/>
            <person name="Schrottner P."/>
        </authorList>
    </citation>
    <scope>NUCLEOTIDE SEQUENCE [LARGE SCALE GENOMIC DNA]</scope>
    <source>
        <strain evidence="4 5">DSM 103800</strain>
    </source>
</reference>
<sequence>MPGRIEDYALIGDLATAALVGRDGSIDWLCWPRFDSDAVFAALLGTPEHGRWRIAPDWEGGERPHIRRAYRDGTLVLDTEFRTGSGAVRLTDFMNVRDDGVSNLVRVVTGLRGEVAMRGELVLRFDNGRVIPWVSRLPDGTGIRAVAGPDLVVLRAGVPVRGEDMRSVSRFVVKAGESIPFVLSYGASHLPAPPPQVAEERLAETETGWRQWASRCAEAGPWTEAVRRSVVTLKALTYRPTGGIVAAPTTSLPEKLGGSRNWDYRFCWLRDSTLTLMALLRAGYVEDAAAWRDWLVRAVAGSPDQIQIMYGLAGERRLTECEADWLPGYEDSRPVRLGNAAYRQLQLDVFGEVASTLYLAQRHGMPFDRQAWSLQRALTDHLAKVWKQPDEGMWEVRSGPEQFTFSKVAAWAAVDRAVRSIERFGLRGPLKRWQALRQKIHEDVCRQGFDTELGSFTRAYGSGDLDANLLLLPAVGFLPYDDPRVLGTIAAVEKRLLRDGFLLRYATQETRDGLPGDEGVFLACSFWLANAYDRTGRRREALDLFERLLDLRNDVGLLSEEYDPKARRLIGNFPQAFSHIALVNTAYTLNGQPDGGRGAGDGGKAGRSSPLAPGAGGSSADRPEGPGGMQPARARRKAASAG</sequence>
<dbReference type="InterPro" id="IPR012341">
    <property type="entry name" value="6hp_glycosidase-like_sf"/>
</dbReference>
<dbReference type="RefSeq" id="WP_314279884.1">
    <property type="nucleotide sequence ID" value="NZ_JAVVDO010000002.1"/>
</dbReference>
<feature type="compositionally biased region" description="Basic residues" evidence="1">
    <location>
        <begin position="633"/>
        <end position="642"/>
    </location>
</feature>
<evidence type="ECO:0000259" key="2">
    <source>
        <dbReference type="Pfam" id="PF00723"/>
    </source>
</evidence>
<dbReference type="PANTHER" id="PTHR31616">
    <property type="entry name" value="TREHALASE"/>
    <property type="match status" value="1"/>
</dbReference>
<organism evidence="4 5">
    <name type="scientific">Roseomonas gilardii</name>
    <dbReference type="NCBI Taxonomy" id="257708"/>
    <lineage>
        <taxon>Bacteria</taxon>
        <taxon>Pseudomonadati</taxon>
        <taxon>Pseudomonadota</taxon>
        <taxon>Alphaproteobacteria</taxon>
        <taxon>Acetobacterales</taxon>
        <taxon>Roseomonadaceae</taxon>
        <taxon>Roseomonas</taxon>
    </lineage>
</organism>
<evidence type="ECO:0000313" key="5">
    <source>
        <dbReference type="Proteomes" id="UP001258945"/>
    </source>
</evidence>
<feature type="compositionally biased region" description="Gly residues" evidence="1">
    <location>
        <begin position="593"/>
        <end position="605"/>
    </location>
</feature>
<dbReference type="Gene3D" id="1.50.10.10">
    <property type="match status" value="1"/>
</dbReference>
<keyword evidence="5" id="KW-1185">Reference proteome</keyword>
<dbReference type="GO" id="GO:0016787">
    <property type="term" value="F:hydrolase activity"/>
    <property type="evidence" value="ECO:0007669"/>
    <property type="project" value="UniProtKB-KW"/>
</dbReference>
<comment type="caution">
    <text evidence="4">The sequence shown here is derived from an EMBL/GenBank/DDBJ whole genome shotgun (WGS) entry which is preliminary data.</text>
</comment>
<accession>A0ABU3MAR1</accession>
<evidence type="ECO:0000256" key="1">
    <source>
        <dbReference type="SAM" id="MobiDB-lite"/>
    </source>
</evidence>
<feature type="domain" description="GH15-like" evidence="2">
    <location>
        <begin position="224"/>
        <end position="586"/>
    </location>
</feature>
<feature type="domain" description="Trehalase-like N-terminal" evidence="3">
    <location>
        <begin position="4"/>
        <end position="192"/>
    </location>
</feature>
<dbReference type="InterPro" id="IPR011613">
    <property type="entry name" value="GH15-like"/>
</dbReference>
<dbReference type="InterPro" id="IPR045582">
    <property type="entry name" value="Trehalase-like_N"/>
</dbReference>
<dbReference type="PANTHER" id="PTHR31616:SF0">
    <property type="entry name" value="GLUCAN 1,4-ALPHA-GLUCOSIDASE"/>
    <property type="match status" value="1"/>
</dbReference>
<gene>
    <name evidence="4" type="ORF">RQ831_02295</name>
</gene>
<dbReference type="InterPro" id="IPR008928">
    <property type="entry name" value="6-hairpin_glycosidase_sf"/>
</dbReference>
<evidence type="ECO:0000313" key="4">
    <source>
        <dbReference type="EMBL" id="MDT8329865.1"/>
    </source>
</evidence>
<protein>
    <submittedName>
        <fullName evidence="4">Glycoside hydrolase family 15 protein</fullName>
    </submittedName>
</protein>
<proteinExistence type="predicted"/>
<feature type="region of interest" description="Disordered" evidence="1">
    <location>
        <begin position="593"/>
        <end position="642"/>
    </location>
</feature>
<keyword evidence="4" id="KW-0378">Hydrolase</keyword>
<dbReference type="Pfam" id="PF00723">
    <property type="entry name" value="Glyco_hydro_15"/>
    <property type="match status" value="1"/>
</dbReference>
<dbReference type="SUPFAM" id="SSF48208">
    <property type="entry name" value="Six-hairpin glycosidases"/>
    <property type="match status" value="1"/>
</dbReference>
<name>A0ABU3MAR1_9PROT</name>